<evidence type="ECO:0000313" key="2">
    <source>
        <dbReference type="Proteomes" id="UP000554482"/>
    </source>
</evidence>
<dbReference type="EMBL" id="JABWDY010012750">
    <property type="protein sequence ID" value="KAF5198846.1"/>
    <property type="molecule type" value="Genomic_DNA"/>
</dbReference>
<evidence type="ECO:0000313" key="1">
    <source>
        <dbReference type="EMBL" id="KAF5198846.1"/>
    </source>
</evidence>
<name>A0A7J6WN90_THATH</name>
<dbReference type="InterPro" id="IPR036770">
    <property type="entry name" value="Ankyrin_rpt-contain_sf"/>
</dbReference>
<comment type="caution">
    <text evidence="1">The sequence shown here is derived from an EMBL/GenBank/DDBJ whole genome shotgun (WGS) entry which is preliminary data.</text>
</comment>
<keyword evidence="2" id="KW-1185">Reference proteome</keyword>
<dbReference type="SUPFAM" id="SSF48403">
    <property type="entry name" value="Ankyrin repeat"/>
    <property type="match status" value="1"/>
</dbReference>
<dbReference type="Proteomes" id="UP000554482">
    <property type="component" value="Unassembled WGS sequence"/>
</dbReference>
<reference evidence="1 2" key="1">
    <citation type="submission" date="2020-06" db="EMBL/GenBank/DDBJ databases">
        <title>Transcriptomic and genomic resources for Thalictrum thalictroides and T. hernandezii: Facilitating candidate gene discovery in an emerging model plant lineage.</title>
        <authorList>
            <person name="Arias T."/>
            <person name="Riano-Pachon D.M."/>
            <person name="Di Stilio V.S."/>
        </authorList>
    </citation>
    <scope>NUCLEOTIDE SEQUENCE [LARGE SCALE GENOMIC DNA]</scope>
    <source>
        <strain evidence="2">cv. WT478/WT964</strain>
        <tissue evidence="1">Leaves</tissue>
    </source>
</reference>
<dbReference type="AlphaFoldDB" id="A0A7J6WN90"/>
<gene>
    <name evidence="1" type="ORF">FRX31_011569</name>
</gene>
<accession>A0A7J6WN90</accession>
<dbReference type="Gene3D" id="1.25.40.20">
    <property type="entry name" value="Ankyrin repeat-containing domain"/>
    <property type="match status" value="1"/>
</dbReference>
<proteinExistence type="predicted"/>
<sequence length="153" mass="17590">MERDDWKSSKNLFDVLPRAGARRVNENVETFLHVAVGLRKDIQLKDKDGYTALSVVAISGTKDMAEALTMTILRQNHSSQPWKEMIGRALKTSLMSFQDQAGARRVNENVETFLHVAVRLRIEYFVFVLVKLMHPKDLQLKDKDGYMAEVKPW</sequence>
<protein>
    <submittedName>
        <fullName evidence="1">Uncharacterized protein</fullName>
    </submittedName>
</protein>
<organism evidence="1 2">
    <name type="scientific">Thalictrum thalictroides</name>
    <name type="common">Rue-anemone</name>
    <name type="synonym">Anemone thalictroides</name>
    <dbReference type="NCBI Taxonomy" id="46969"/>
    <lineage>
        <taxon>Eukaryota</taxon>
        <taxon>Viridiplantae</taxon>
        <taxon>Streptophyta</taxon>
        <taxon>Embryophyta</taxon>
        <taxon>Tracheophyta</taxon>
        <taxon>Spermatophyta</taxon>
        <taxon>Magnoliopsida</taxon>
        <taxon>Ranunculales</taxon>
        <taxon>Ranunculaceae</taxon>
        <taxon>Thalictroideae</taxon>
        <taxon>Thalictrum</taxon>
    </lineage>
</organism>